<evidence type="ECO:0000313" key="3">
    <source>
        <dbReference type="Proteomes" id="UP000052022"/>
    </source>
</evidence>
<keyword evidence="3" id="KW-1185">Reference proteome</keyword>
<proteinExistence type="predicted"/>
<keyword evidence="1" id="KW-0472">Membrane</keyword>
<gene>
    <name evidence="2" type="ORF">TRM7557_02237</name>
</gene>
<dbReference type="AlphaFoldDB" id="A0A0P1GUA6"/>
<dbReference type="RefSeq" id="WP_058290287.1">
    <property type="nucleotide sequence ID" value="NZ_CYSD01000037.1"/>
</dbReference>
<evidence type="ECO:0000256" key="1">
    <source>
        <dbReference type="SAM" id="Phobius"/>
    </source>
</evidence>
<feature type="transmembrane region" description="Helical" evidence="1">
    <location>
        <begin position="51"/>
        <end position="73"/>
    </location>
</feature>
<evidence type="ECO:0000313" key="2">
    <source>
        <dbReference type="EMBL" id="CUH79181.1"/>
    </source>
</evidence>
<keyword evidence="1" id="KW-1133">Transmembrane helix</keyword>
<feature type="transmembrane region" description="Helical" evidence="1">
    <location>
        <begin position="109"/>
        <end position="129"/>
    </location>
</feature>
<keyword evidence="1" id="KW-0812">Transmembrane</keyword>
<feature type="transmembrane region" description="Helical" evidence="1">
    <location>
        <begin position="79"/>
        <end position="97"/>
    </location>
</feature>
<dbReference type="Proteomes" id="UP000052022">
    <property type="component" value="Unassembled WGS sequence"/>
</dbReference>
<name>A0A0P1GUA6_9RHOB</name>
<sequence length="133" mass="14050">MADVSMNPLALILGLKILVTLGLTHLFLFAPQKRLNGLMAQYGDSPLTYRLYGLTLLVLIGMYMSGLVAALGGAVSHEVLALGILSNGGAAVLMQTWSGHPTLRRASWVFAAIALALLAALLFPNQALLPLLP</sequence>
<feature type="transmembrane region" description="Helical" evidence="1">
    <location>
        <begin position="6"/>
        <end position="30"/>
    </location>
</feature>
<dbReference type="EMBL" id="CYSD01000037">
    <property type="protein sequence ID" value="CUH79181.1"/>
    <property type="molecule type" value="Genomic_DNA"/>
</dbReference>
<reference evidence="2 3" key="1">
    <citation type="submission" date="2015-09" db="EMBL/GenBank/DDBJ databases">
        <authorList>
            <consortium name="Swine Surveillance"/>
        </authorList>
    </citation>
    <scope>NUCLEOTIDE SEQUENCE [LARGE SCALE GENOMIC DNA]</scope>
    <source>
        <strain evidence="2 3">CECT 7557</strain>
    </source>
</reference>
<dbReference type="OrthoDB" id="7874870at2"/>
<accession>A0A0P1GUA6</accession>
<protein>
    <submittedName>
        <fullName evidence="2">Uncharacterized protein</fullName>
    </submittedName>
</protein>
<organism evidence="2 3">
    <name type="scientific">Tritonibacter multivorans</name>
    <dbReference type="NCBI Taxonomy" id="928856"/>
    <lineage>
        <taxon>Bacteria</taxon>
        <taxon>Pseudomonadati</taxon>
        <taxon>Pseudomonadota</taxon>
        <taxon>Alphaproteobacteria</taxon>
        <taxon>Rhodobacterales</taxon>
        <taxon>Paracoccaceae</taxon>
        <taxon>Tritonibacter</taxon>
    </lineage>
</organism>